<dbReference type="STRING" id="1127699.HMPREF9151_00322"/>
<feature type="transmembrane region" description="Helical" evidence="1">
    <location>
        <begin position="21"/>
        <end position="45"/>
    </location>
</feature>
<dbReference type="HOGENOM" id="CLU_096028_2_3_10"/>
<evidence type="ECO:0000313" key="3">
    <source>
        <dbReference type="EMBL" id="EKY03549.1"/>
    </source>
</evidence>
<dbReference type="NCBIfam" id="NF037970">
    <property type="entry name" value="vanZ_1"/>
    <property type="match status" value="1"/>
</dbReference>
<name>L1NJ45_9BACT</name>
<dbReference type="Pfam" id="PF04892">
    <property type="entry name" value="VanZ"/>
    <property type="match status" value="1"/>
</dbReference>
<feature type="transmembrane region" description="Helical" evidence="1">
    <location>
        <begin position="118"/>
        <end position="139"/>
    </location>
</feature>
<reference evidence="3 4" key="1">
    <citation type="submission" date="2012-05" db="EMBL/GenBank/DDBJ databases">
        <authorList>
            <person name="Weinstock G."/>
            <person name="Sodergren E."/>
            <person name="Lobos E.A."/>
            <person name="Fulton L."/>
            <person name="Fulton R."/>
            <person name="Courtney L."/>
            <person name="Fronick C."/>
            <person name="O'Laughlin M."/>
            <person name="Godfrey J."/>
            <person name="Wilson R.M."/>
            <person name="Miner T."/>
            <person name="Farmer C."/>
            <person name="Delehaunty K."/>
            <person name="Cordes M."/>
            <person name="Minx P."/>
            <person name="Tomlinson C."/>
            <person name="Chen J."/>
            <person name="Wollam A."/>
            <person name="Pepin K.H."/>
            <person name="Bhonagiri V."/>
            <person name="Zhang X."/>
            <person name="Suruliraj S."/>
            <person name="Warren W."/>
            <person name="Mitreva M."/>
            <person name="Mardis E.R."/>
            <person name="Wilson R.K."/>
        </authorList>
    </citation>
    <scope>NUCLEOTIDE SEQUENCE [LARGE SCALE GENOMIC DNA]</scope>
    <source>
        <strain evidence="3 4">F0055</strain>
    </source>
</reference>
<proteinExistence type="predicted"/>
<dbReference type="AlphaFoldDB" id="L1NJ45"/>
<gene>
    <name evidence="3" type="ORF">HMPREF9151_00322</name>
</gene>
<dbReference type="PANTHER" id="PTHR28008:SF1">
    <property type="entry name" value="DOMAIN PROTEIN, PUTATIVE (AFU_ORTHOLOGUE AFUA_3G10980)-RELATED"/>
    <property type="match status" value="1"/>
</dbReference>
<keyword evidence="4" id="KW-1185">Reference proteome</keyword>
<comment type="caution">
    <text evidence="3">The sequence shown here is derived from an EMBL/GenBank/DDBJ whole genome shotgun (WGS) entry which is preliminary data.</text>
</comment>
<feature type="transmembrane region" description="Helical" evidence="1">
    <location>
        <begin position="57"/>
        <end position="75"/>
    </location>
</feature>
<dbReference type="InterPro" id="IPR006976">
    <property type="entry name" value="VanZ-like"/>
</dbReference>
<dbReference type="RefSeq" id="WP_009161448.1">
    <property type="nucleotide sequence ID" value="NZ_KB290964.1"/>
</dbReference>
<dbReference type="EMBL" id="AMEP01000034">
    <property type="protein sequence ID" value="EKY03549.1"/>
    <property type="molecule type" value="Genomic_DNA"/>
</dbReference>
<evidence type="ECO:0000313" key="4">
    <source>
        <dbReference type="Proteomes" id="UP000010433"/>
    </source>
</evidence>
<protein>
    <submittedName>
        <fullName evidence="3">VanZ-like protein</fullName>
    </submittedName>
</protein>
<evidence type="ECO:0000259" key="2">
    <source>
        <dbReference type="Pfam" id="PF04892"/>
    </source>
</evidence>
<dbReference type="PANTHER" id="PTHR28008">
    <property type="entry name" value="DOMAIN PROTEIN, PUTATIVE (AFU_ORTHOLOGUE AFUA_3G10980)-RELATED"/>
    <property type="match status" value="1"/>
</dbReference>
<feature type="domain" description="VanZ-like" evidence="2">
    <location>
        <begin position="55"/>
        <end position="137"/>
    </location>
</feature>
<keyword evidence="1" id="KW-0472">Membrane</keyword>
<keyword evidence="1" id="KW-0812">Transmembrane</keyword>
<keyword evidence="1" id="KW-1133">Transmembrane helix</keyword>
<sequence>MYKKISTFAEKLKVKMKYLLHLIKTYPLSCCLIVVIWVLCMMPVPETPLSNVKLIDKWAHVSMYAVMCTAIWAEYLKGHKRLNKKRLFIGVWLAPVLMSGLIEVLQATCTNGNRSGDWMDMLANTIGATVGSLIGMLLAKMLSKDKKA</sequence>
<accession>L1NJ45</accession>
<feature type="transmembrane region" description="Helical" evidence="1">
    <location>
        <begin position="87"/>
        <end position="106"/>
    </location>
</feature>
<dbReference type="PATRIC" id="fig|1127699.3.peg.288"/>
<organism evidence="3 4">
    <name type="scientific">Hoylesella saccharolytica F0055</name>
    <dbReference type="NCBI Taxonomy" id="1127699"/>
    <lineage>
        <taxon>Bacteria</taxon>
        <taxon>Pseudomonadati</taxon>
        <taxon>Bacteroidota</taxon>
        <taxon>Bacteroidia</taxon>
        <taxon>Bacteroidales</taxon>
        <taxon>Prevotellaceae</taxon>
        <taxon>Hoylesella</taxon>
    </lineage>
</organism>
<evidence type="ECO:0000256" key="1">
    <source>
        <dbReference type="SAM" id="Phobius"/>
    </source>
</evidence>
<dbReference type="Proteomes" id="UP000010433">
    <property type="component" value="Unassembled WGS sequence"/>
</dbReference>